<evidence type="ECO:0000313" key="3">
    <source>
        <dbReference type="Proteomes" id="UP000821866"/>
    </source>
</evidence>
<reference evidence="2" key="2">
    <citation type="submission" date="2021-09" db="EMBL/GenBank/DDBJ databases">
        <authorList>
            <person name="Jia N."/>
            <person name="Wang J."/>
            <person name="Shi W."/>
            <person name="Du L."/>
            <person name="Sun Y."/>
            <person name="Zhan W."/>
            <person name="Jiang J."/>
            <person name="Wang Q."/>
            <person name="Zhang B."/>
            <person name="Ji P."/>
            <person name="Sakyi L.B."/>
            <person name="Cui X."/>
            <person name="Yuan T."/>
            <person name="Jiang B."/>
            <person name="Yang W."/>
            <person name="Lam T.T.-Y."/>
            <person name="Chang Q."/>
            <person name="Ding S."/>
            <person name="Wang X."/>
            <person name="Zhu J."/>
            <person name="Ruan X."/>
            <person name="Zhao L."/>
            <person name="Wei J."/>
            <person name="Que T."/>
            <person name="Du C."/>
            <person name="Cheng J."/>
            <person name="Dai P."/>
            <person name="Han X."/>
            <person name="Huang E."/>
            <person name="Gao Y."/>
            <person name="Liu J."/>
            <person name="Shao H."/>
            <person name="Ye R."/>
            <person name="Li L."/>
            <person name="Wei W."/>
            <person name="Wang X."/>
            <person name="Wang C."/>
            <person name="Huo Q."/>
            <person name="Li W."/>
            <person name="Guo W."/>
            <person name="Chen H."/>
            <person name="Chen S."/>
            <person name="Zhou L."/>
            <person name="Zhou L."/>
            <person name="Ni X."/>
            <person name="Tian J."/>
            <person name="Zhou Y."/>
            <person name="Sheng Y."/>
            <person name="Liu T."/>
            <person name="Pan Y."/>
            <person name="Xia L."/>
            <person name="Li J."/>
            <person name="Zhao F."/>
            <person name="Cao W."/>
        </authorList>
    </citation>
    <scope>NUCLEOTIDE SEQUENCE</scope>
    <source>
        <strain evidence="2">Rmic-2018</strain>
        <tissue evidence="2">Larvae</tissue>
    </source>
</reference>
<reference evidence="2" key="1">
    <citation type="journal article" date="2020" name="Cell">
        <title>Large-Scale Comparative Analyses of Tick Genomes Elucidate Their Genetic Diversity and Vector Capacities.</title>
        <authorList>
            <consortium name="Tick Genome and Microbiome Consortium (TIGMIC)"/>
            <person name="Jia N."/>
            <person name="Wang J."/>
            <person name="Shi W."/>
            <person name="Du L."/>
            <person name="Sun Y."/>
            <person name="Zhan W."/>
            <person name="Jiang J.F."/>
            <person name="Wang Q."/>
            <person name="Zhang B."/>
            <person name="Ji P."/>
            <person name="Bell-Sakyi L."/>
            <person name="Cui X.M."/>
            <person name="Yuan T.T."/>
            <person name="Jiang B.G."/>
            <person name="Yang W.F."/>
            <person name="Lam T.T."/>
            <person name="Chang Q.C."/>
            <person name="Ding S.J."/>
            <person name="Wang X.J."/>
            <person name="Zhu J.G."/>
            <person name="Ruan X.D."/>
            <person name="Zhao L."/>
            <person name="Wei J.T."/>
            <person name="Ye R.Z."/>
            <person name="Que T.C."/>
            <person name="Du C.H."/>
            <person name="Zhou Y.H."/>
            <person name="Cheng J.X."/>
            <person name="Dai P.F."/>
            <person name="Guo W.B."/>
            <person name="Han X.H."/>
            <person name="Huang E.J."/>
            <person name="Li L.F."/>
            <person name="Wei W."/>
            <person name="Gao Y.C."/>
            <person name="Liu J.Z."/>
            <person name="Shao H.Z."/>
            <person name="Wang X."/>
            <person name="Wang C.C."/>
            <person name="Yang T.C."/>
            <person name="Huo Q.B."/>
            <person name="Li W."/>
            <person name="Chen H.Y."/>
            <person name="Chen S.E."/>
            <person name="Zhou L.G."/>
            <person name="Ni X.B."/>
            <person name="Tian J.H."/>
            <person name="Sheng Y."/>
            <person name="Liu T."/>
            <person name="Pan Y.S."/>
            <person name="Xia L.Y."/>
            <person name="Li J."/>
            <person name="Zhao F."/>
            <person name="Cao W.C."/>
        </authorList>
    </citation>
    <scope>NUCLEOTIDE SEQUENCE</scope>
    <source>
        <strain evidence="2">Rmic-2018</strain>
    </source>
</reference>
<evidence type="ECO:0000313" key="2">
    <source>
        <dbReference type="EMBL" id="KAH8040965.1"/>
    </source>
</evidence>
<accession>A0A9J6F437</accession>
<comment type="caution">
    <text evidence="2">The sequence shown here is derived from an EMBL/GenBank/DDBJ whole genome shotgun (WGS) entry which is preliminary data.</text>
</comment>
<feature type="compositionally biased region" description="Basic and acidic residues" evidence="1">
    <location>
        <begin position="69"/>
        <end position="78"/>
    </location>
</feature>
<proteinExistence type="predicted"/>
<organism evidence="2 3">
    <name type="scientific">Rhipicephalus microplus</name>
    <name type="common">Cattle tick</name>
    <name type="synonym">Boophilus microplus</name>
    <dbReference type="NCBI Taxonomy" id="6941"/>
    <lineage>
        <taxon>Eukaryota</taxon>
        <taxon>Metazoa</taxon>
        <taxon>Ecdysozoa</taxon>
        <taxon>Arthropoda</taxon>
        <taxon>Chelicerata</taxon>
        <taxon>Arachnida</taxon>
        <taxon>Acari</taxon>
        <taxon>Parasitiformes</taxon>
        <taxon>Ixodida</taxon>
        <taxon>Ixodoidea</taxon>
        <taxon>Ixodidae</taxon>
        <taxon>Rhipicephalinae</taxon>
        <taxon>Rhipicephalus</taxon>
        <taxon>Boophilus</taxon>
    </lineage>
</organism>
<sequence>MEAYIDRATFMMTNGVCQVSKKQIRRFMRNVDKVEMSEADLEALTTKFQHQGFDPVGTAAKVLEQKAIKKVPPSKDDGPPPASQTSRDACHQPRLPPGLMTQTFATAIPINKSCTVNLVYTHCLYLVEFIKIITPKMRHQGESVILESCLLALKAALSKRDSESHDRNVALLIDVGALWRSEPFGPEKNELIDRLLNKDSALAALNKEIPDALDSEEFDDEVVGAPDYHDKITIKAIRRLGSLINARTLDGFVVLEPTTQFTRVRVVDPATPWEPSLGHNLPQLHRMQ</sequence>
<keyword evidence="3" id="KW-1185">Reference proteome</keyword>
<protein>
    <submittedName>
        <fullName evidence="2">Uncharacterized protein</fullName>
    </submittedName>
</protein>
<feature type="region of interest" description="Disordered" evidence="1">
    <location>
        <begin position="69"/>
        <end position="94"/>
    </location>
</feature>
<dbReference type="EMBL" id="JABSTU010000001">
    <property type="protein sequence ID" value="KAH8040965.1"/>
    <property type="molecule type" value="Genomic_DNA"/>
</dbReference>
<dbReference type="Proteomes" id="UP000821866">
    <property type="component" value="Chromosome 1"/>
</dbReference>
<gene>
    <name evidence="2" type="ORF">HPB51_013247</name>
</gene>
<name>A0A9J6F437_RHIMP</name>
<dbReference type="AlphaFoldDB" id="A0A9J6F437"/>
<evidence type="ECO:0000256" key="1">
    <source>
        <dbReference type="SAM" id="MobiDB-lite"/>
    </source>
</evidence>